<keyword evidence="1" id="KW-0812">Transmembrane</keyword>
<name>A0A0L8GNI2_OCTBM</name>
<feature type="transmembrane region" description="Helical" evidence="1">
    <location>
        <begin position="66"/>
        <end position="86"/>
    </location>
</feature>
<organism evidence="2">
    <name type="scientific">Octopus bimaculoides</name>
    <name type="common">California two-spotted octopus</name>
    <dbReference type="NCBI Taxonomy" id="37653"/>
    <lineage>
        <taxon>Eukaryota</taxon>
        <taxon>Metazoa</taxon>
        <taxon>Spiralia</taxon>
        <taxon>Lophotrochozoa</taxon>
        <taxon>Mollusca</taxon>
        <taxon>Cephalopoda</taxon>
        <taxon>Coleoidea</taxon>
        <taxon>Octopodiformes</taxon>
        <taxon>Octopoda</taxon>
        <taxon>Incirrata</taxon>
        <taxon>Octopodidae</taxon>
        <taxon>Octopus</taxon>
    </lineage>
</organism>
<sequence length="100" mass="11307">MFLISWSSSMGLSFIEIPSIYSVMSNCLVVGWLYGSCIIHVCFSSKCCTHLFYTELNSRRNSSFNCLRYVLVLMLVLSLGLVLRPFCESFSGKPLVRCSL</sequence>
<keyword evidence="1" id="KW-0472">Membrane</keyword>
<keyword evidence="1" id="KW-1133">Transmembrane helix</keyword>
<accession>A0A0L8GNI2</accession>
<evidence type="ECO:0000313" key="2">
    <source>
        <dbReference type="EMBL" id="KOF78200.1"/>
    </source>
</evidence>
<protein>
    <submittedName>
        <fullName evidence="2">Uncharacterized protein</fullName>
    </submittedName>
</protein>
<gene>
    <name evidence="2" type="ORF">OCBIM_22031152mg</name>
</gene>
<feature type="transmembrane region" description="Helical" evidence="1">
    <location>
        <begin position="20"/>
        <end position="45"/>
    </location>
</feature>
<proteinExistence type="predicted"/>
<dbReference type="AlphaFoldDB" id="A0A0L8GNI2"/>
<evidence type="ECO:0000256" key="1">
    <source>
        <dbReference type="SAM" id="Phobius"/>
    </source>
</evidence>
<reference evidence="2" key="1">
    <citation type="submission" date="2015-07" db="EMBL/GenBank/DDBJ databases">
        <title>MeaNS - Measles Nucleotide Surveillance Program.</title>
        <authorList>
            <person name="Tran T."/>
            <person name="Druce J."/>
        </authorList>
    </citation>
    <scope>NUCLEOTIDE SEQUENCE</scope>
    <source>
        <strain evidence="2">UCB-OBI-ISO-001</strain>
        <tissue evidence="2">Gonad</tissue>
    </source>
</reference>
<dbReference type="EMBL" id="KQ421177">
    <property type="protein sequence ID" value="KOF78200.1"/>
    <property type="molecule type" value="Genomic_DNA"/>
</dbReference>